<dbReference type="CDD" id="cd02440">
    <property type="entry name" value="AdoMet_MTases"/>
    <property type="match status" value="1"/>
</dbReference>
<evidence type="ECO:0000256" key="3">
    <source>
        <dbReference type="ARBA" id="ARBA00022691"/>
    </source>
</evidence>
<keyword evidence="5" id="KW-0830">Ubiquinone</keyword>
<evidence type="ECO:0000256" key="2">
    <source>
        <dbReference type="ARBA" id="ARBA00022679"/>
    </source>
</evidence>
<dbReference type="Proteomes" id="UP000284824">
    <property type="component" value="Unassembled WGS sequence"/>
</dbReference>
<keyword evidence="1 5" id="KW-0489">Methyltransferase</keyword>
<sequence>MITAGRDLYDDPRFWEGYRRLRDSGAGINDAIEIPAMSRMLPPAAGAAVVDLGCGAGALARRLADAGAAQVLAVDSSQRMLALATPHPRVRYLHADLDELTLPARSADLVVSSLVLHYVADYPGLVRRVAHWLRPGGRFVFSIEHPICTAADPMTGWLQIGGGMVWPVDDYASEGPRTQNWIIEGVEKHHRRLTTLIGGLLDAGLELTGIDEPAPGPAALRSHPHLAAHLRRPPLLVLGARRGHADPADGEE</sequence>
<dbReference type="InterPro" id="IPR029063">
    <property type="entry name" value="SAM-dependent_MTases_sf"/>
</dbReference>
<comment type="caution">
    <text evidence="5">The sequence shown here is derived from an EMBL/GenBank/DDBJ whole genome shotgun (WGS) entry which is preliminary data.</text>
</comment>
<dbReference type="RefSeq" id="WP_206641362.1">
    <property type="nucleotide sequence ID" value="NZ_SAUN01000001.1"/>
</dbReference>
<feature type="domain" description="Methyltransferase type 11" evidence="4">
    <location>
        <begin position="50"/>
        <end position="141"/>
    </location>
</feature>
<dbReference type="PANTHER" id="PTHR43464:SF19">
    <property type="entry name" value="UBIQUINONE BIOSYNTHESIS O-METHYLTRANSFERASE, MITOCHONDRIAL"/>
    <property type="match status" value="1"/>
</dbReference>
<keyword evidence="6" id="KW-1185">Reference proteome</keyword>
<keyword evidence="2" id="KW-0808">Transferase</keyword>
<evidence type="ECO:0000313" key="6">
    <source>
        <dbReference type="Proteomes" id="UP000284824"/>
    </source>
</evidence>
<dbReference type="AlphaFoldDB" id="A0A438M2G4"/>
<dbReference type="SUPFAM" id="SSF53335">
    <property type="entry name" value="S-adenosyl-L-methionine-dependent methyltransferases"/>
    <property type="match status" value="1"/>
</dbReference>
<dbReference type="InterPro" id="IPR013216">
    <property type="entry name" value="Methyltransf_11"/>
</dbReference>
<dbReference type="PANTHER" id="PTHR43464">
    <property type="entry name" value="METHYLTRANSFERASE"/>
    <property type="match status" value="1"/>
</dbReference>
<dbReference type="EMBL" id="SAUN01000001">
    <property type="protein sequence ID" value="RVX39942.1"/>
    <property type="molecule type" value="Genomic_DNA"/>
</dbReference>
<protein>
    <submittedName>
        <fullName evidence="5">Ubiquinone/menaquinone biosynthesis C-methylase UbiE</fullName>
    </submittedName>
</protein>
<evidence type="ECO:0000313" key="5">
    <source>
        <dbReference type="EMBL" id="RVX39942.1"/>
    </source>
</evidence>
<evidence type="ECO:0000259" key="4">
    <source>
        <dbReference type="Pfam" id="PF08241"/>
    </source>
</evidence>
<name>A0A438M2G4_9ACTN</name>
<proteinExistence type="predicted"/>
<accession>A0A438M2G4</accession>
<dbReference type="GO" id="GO:0008757">
    <property type="term" value="F:S-adenosylmethionine-dependent methyltransferase activity"/>
    <property type="evidence" value="ECO:0007669"/>
    <property type="project" value="InterPro"/>
</dbReference>
<dbReference type="GO" id="GO:0032259">
    <property type="term" value="P:methylation"/>
    <property type="evidence" value="ECO:0007669"/>
    <property type="project" value="UniProtKB-KW"/>
</dbReference>
<keyword evidence="3" id="KW-0949">S-adenosyl-L-methionine</keyword>
<organism evidence="5 6">
    <name type="scientific">Nonomuraea polychroma</name>
    <dbReference type="NCBI Taxonomy" id="46176"/>
    <lineage>
        <taxon>Bacteria</taxon>
        <taxon>Bacillati</taxon>
        <taxon>Actinomycetota</taxon>
        <taxon>Actinomycetes</taxon>
        <taxon>Streptosporangiales</taxon>
        <taxon>Streptosporangiaceae</taxon>
        <taxon>Nonomuraea</taxon>
    </lineage>
</organism>
<gene>
    <name evidence="5" type="ORF">EDD27_2319</name>
</gene>
<dbReference type="Pfam" id="PF08241">
    <property type="entry name" value="Methyltransf_11"/>
    <property type="match status" value="1"/>
</dbReference>
<dbReference type="Gene3D" id="3.40.50.150">
    <property type="entry name" value="Vaccinia Virus protein VP39"/>
    <property type="match status" value="1"/>
</dbReference>
<reference evidence="5 6" key="1">
    <citation type="submission" date="2019-01" db="EMBL/GenBank/DDBJ databases">
        <title>Sequencing the genomes of 1000 actinobacteria strains.</title>
        <authorList>
            <person name="Klenk H.-P."/>
        </authorList>
    </citation>
    <scope>NUCLEOTIDE SEQUENCE [LARGE SCALE GENOMIC DNA]</scope>
    <source>
        <strain evidence="5 6">DSM 43925</strain>
    </source>
</reference>
<evidence type="ECO:0000256" key="1">
    <source>
        <dbReference type="ARBA" id="ARBA00022603"/>
    </source>
</evidence>